<dbReference type="SUPFAM" id="SSF51338">
    <property type="entry name" value="Composite domain of metallo-dependent hydrolases"/>
    <property type="match status" value="1"/>
</dbReference>
<evidence type="ECO:0000313" key="4">
    <source>
        <dbReference type="Proteomes" id="UP000483432"/>
    </source>
</evidence>
<sequence>MKIHIRNGRVIDPMNARDEVADIFVVAGKIVAVGEAPPDFHANRVIDASGLVVCPGLVDLSVRLREPGFEYRATLESEMLAAAAGGITSLACPPDTDPPLDEPGLVEMLKFRAKNLPGPRVYPIGALTQKLEGKLLTEMAELTEAGCRAFTQADAVPTNPQVLLRAMQYAATFGFSLWLRPQDLSLARDGVAHDGAVASRLGLPGIPALAETVALATILLLARETGARIHIARLSTREGIAMVRAAKAQGLSITCDVASTHVHLSENDLVSFDSHLHLIPPLRGLRDRDAIREALRDGSIDALCSDHTPVDEDVKQVPFGESAPGASGVELLLPLTLKWAREMGVPLIKAIDLISWKPAQILGVPGGNLSIGSCADICIFDETAEWIATPKTLASQGDNTPFLNHPMQGQVRYTLIDGHIDFEFAH</sequence>
<protein>
    <submittedName>
        <fullName evidence="3">Dihydroorotase</fullName>
        <ecNumber evidence="3">3.5.2.3</ecNumber>
    </submittedName>
</protein>
<accession>A0A7C9JXU1</accession>
<evidence type="ECO:0000256" key="1">
    <source>
        <dbReference type="ARBA" id="ARBA00022975"/>
    </source>
</evidence>
<dbReference type="InterPro" id="IPR050138">
    <property type="entry name" value="DHOase/Allantoinase_Hydrolase"/>
</dbReference>
<dbReference type="Gene3D" id="2.30.40.10">
    <property type="entry name" value="Urease, subunit C, domain 1"/>
    <property type="match status" value="1"/>
</dbReference>
<proteinExistence type="predicted"/>
<dbReference type="SUPFAM" id="SSF51556">
    <property type="entry name" value="Metallo-dependent hydrolases"/>
    <property type="match status" value="1"/>
</dbReference>
<dbReference type="NCBIfam" id="NF005791">
    <property type="entry name" value="PRK07627.1"/>
    <property type="match status" value="1"/>
</dbReference>
<dbReference type="Proteomes" id="UP000483432">
    <property type="component" value="Unassembled WGS sequence"/>
</dbReference>
<dbReference type="AlphaFoldDB" id="A0A7C9JXU1"/>
<dbReference type="CDD" id="cd01317">
    <property type="entry name" value="DHOase_IIa"/>
    <property type="match status" value="1"/>
</dbReference>
<dbReference type="InterPro" id="IPR011059">
    <property type="entry name" value="Metal-dep_hydrolase_composite"/>
</dbReference>
<name>A0A7C9JXU1_9PROT</name>
<dbReference type="PANTHER" id="PTHR43668">
    <property type="entry name" value="ALLANTOINASE"/>
    <property type="match status" value="1"/>
</dbReference>
<keyword evidence="1" id="KW-0665">Pyrimidine biosynthesis</keyword>
<dbReference type="GO" id="GO:0006145">
    <property type="term" value="P:purine nucleobase catabolic process"/>
    <property type="evidence" value="ECO:0007669"/>
    <property type="project" value="TreeGrafter"/>
</dbReference>
<comment type="caution">
    <text evidence="3">The sequence shown here is derived from an EMBL/GenBank/DDBJ whole genome shotgun (WGS) entry which is preliminary data.</text>
</comment>
<organism evidence="3 4">
    <name type="scientific">Sulfuriferula multivorans</name>
    <dbReference type="NCBI Taxonomy" id="1559896"/>
    <lineage>
        <taxon>Bacteria</taxon>
        <taxon>Pseudomonadati</taxon>
        <taxon>Pseudomonadota</taxon>
        <taxon>Betaproteobacteria</taxon>
        <taxon>Nitrosomonadales</taxon>
        <taxon>Sulfuricellaceae</taxon>
        <taxon>Sulfuriferula</taxon>
    </lineage>
</organism>
<dbReference type="GO" id="GO:0004151">
    <property type="term" value="F:dihydroorotase activity"/>
    <property type="evidence" value="ECO:0007669"/>
    <property type="project" value="UniProtKB-EC"/>
</dbReference>
<feature type="domain" description="Dihydroorotase catalytic" evidence="2">
    <location>
        <begin position="51"/>
        <end position="238"/>
    </location>
</feature>
<dbReference type="InterPro" id="IPR024403">
    <property type="entry name" value="DHOase_cat"/>
</dbReference>
<dbReference type="NCBIfam" id="TIGR00857">
    <property type="entry name" value="pyrC_multi"/>
    <property type="match status" value="1"/>
</dbReference>
<dbReference type="InterPro" id="IPR032466">
    <property type="entry name" value="Metal_Hydrolase"/>
</dbReference>
<dbReference type="EC" id="3.5.2.3" evidence="3"/>
<dbReference type="GO" id="GO:0006221">
    <property type="term" value="P:pyrimidine nucleotide biosynthetic process"/>
    <property type="evidence" value="ECO:0007669"/>
    <property type="project" value="UniProtKB-KW"/>
</dbReference>
<evidence type="ECO:0000313" key="3">
    <source>
        <dbReference type="EMBL" id="NDP48678.1"/>
    </source>
</evidence>
<dbReference type="Pfam" id="PF12890">
    <property type="entry name" value="DHOase"/>
    <property type="match status" value="1"/>
</dbReference>
<reference evidence="3 4" key="1">
    <citation type="submission" date="2019-09" db="EMBL/GenBank/DDBJ databases">
        <title>H2 Metabolism Revealed by Metagenomic Analysis in Subglacial Sediment of East Antarctica.</title>
        <authorList>
            <person name="Yang Z."/>
            <person name="Zhang Y."/>
            <person name="Lv Y."/>
            <person name="Yan W."/>
            <person name="Xiao X."/>
            <person name="Sun B."/>
            <person name="Ma H."/>
        </authorList>
    </citation>
    <scope>NUCLEOTIDE SEQUENCE [LARGE SCALE GENOMIC DNA]</scope>
    <source>
        <strain evidence="3">Bin2_2</strain>
    </source>
</reference>
<dbReference type="Gene3D" id="3.20.20.140">
    <property type="entry name" value="Metal-dependent hydrolases"/>
    <property type="match status" value="1"/>
</dbReference>
<keyword evidence="3" id="KW-0378">Hydrolase</keyword>
<dbReference type="GO" id="GO:0005737">
    <property type="term" value="C:cytoplasm"/>
    <property type="evidence" value="ECO:0007669"/>
    <property type="project" value="TreeGrafter"/>
</dbReference>
<dbReference type="InterPro" id="IPR004722">
    <property type="entry name" value="DHOase"/>
</dbReference>
<dbReference type="GO" id="GO:0004038">
    <property type="term" value="F:allantoinase activity"/>
    <property type="evidence" value="ECO:0007669"/>
    <property type="project" value="TreeGrafter"/>
</dbReference>
<dbReference type="GO" id="GO:0046872">
    <property type="term" value="F:metal ion binding"/>
    <property type="evidence" value="ECO:0007669"/>
    <property type="project" value="InterPro"/>
</dbReference>
<gene>
    <name evidence="3" type="ORF">GZ085_09875</name>
</gene>
<dbReference type="PANTHER" id="PTHR43668:SF2">
    <property type="entry name" value="ALLANTOINASE"/>
    <property type="match status" value="1"/>
</dbReference>
<evidence type="ECO:0000259" key="2">
    <source>
        <dbReference type="Pfam" id="PF12890"/>
    </source>
</evidence>
<dbReference type="EMBL" id="JAAFGW010000145">
    <property type="protein sequence ID" value="NDP48678.1"/>
    <property type="molecule type" value="Genomic_DNA"/>
</dbReference>